<evidence type="ECO:0000259" key="3">
    <source>
        <dbReference type="PROSITE" id="PS50075"/>
    </source>
</evidence>
<dbReference type="Proteomes" id="UP000076660">
    <property type="component" value="Unassembled WGS sequence"/>
</dbReference>
<dbReference type="InterPro" id="IPR006162">
    <property type="entry name" value="Ppantetheine_attach_site"/>
</dbReference>
<evidence type="ECO:0000256" key="2">
    <source>
        <dbReference type="ARBA" id="ARBA00022553"/>
    </source>
</evidence>
<dbReference type="InterPro" id="IPR009081">
    <property type="entry name" value="PP-bd_ACP"/>
</dbReference>
<feature type="domain" description="Carrier" evidence="3">
    <location>
        <begin position="7"/>
        <end position="82"/>
    </location>
</feature>
<protein>
    <recommendedName>
        <fullName evidence="3">Carrier domain-containing protein</fullName>
    </recommendedName>
</protein>
<keyword evidence="2" id="KW-0597">Phosphoprotein</keyword>
<evidence type="ECO:0000313" key="5">
    <source>
        <dbReference type="Proteomes" id="UP000076660"/>
    </source>
</evidence>
<gene>
    <name evidence="4" type="ORF">AVR91_0203580</name>
</gene>
<evidence type="ECO:0000256" key="1">
    <source>
        <dbReference type="ARBA" id="ARBA00022450"/>
    </source>
</evidence>
<keyword evidence="1" id="KW-0596">Phosphopantetheine</keyword>
<dbReference type="AlphaFoldDB" id="A0A1W2M312"/>
<dbReference type="SMART" id="SM00823">
    <property type="entry name" value="PKS_PP"/>
    <property type="match status" value="1"/>
</dbReference>
<accession>A0A1W2M312</accession>
<dbReference type="EMBL" id="LQMT02000005">
    <property type="protein sequence ID" value="ONF74380.1"/>
    <property type="molecule type" value="Genomic_DNA"/>
</dbReference>
<dbReference type="InterPro" id="IPR036736">
    <property type="entry name" value="ACP-like_sf"/>
</dbReference>
<organism evidence="4 5">
    <name type="scientific">Amycolatopsis keratiniphila subsp. keratiniphila</name>
    <dbReference type="NCBI Taxonomy" id="227715"/>
    <lineage>
        <taxon>Bacteria</taxon>
        <taxon>Bacillati</taxon>
        <taxon>Actinomycetota</taxon>
        <taxon>Actinomycetes</taxon>
        <taxon>Pseudonocardiales</taxon>
        <taxon>Pseudonocardiaceae</taxon>
        <taxon>Amycolatopsis</taxon>
        <taxon>Amycolatopsis japonica group</taxon>
    </lineage>
</organism>
<comment type="caution">
    <text evidence="4">The sequence shown here is derived from an EMBL/GenBank/DDBJ whole genome shotgun (WGS) entry which is preliminary data.</text>
</comment>
<evidence type="ECO:0000313" key="4">
    <source>
        <dbReference type="EMBL" id="ONF74380.1"/>
    </source>
</evidence>
<dbReference type="RefSeq" id="WP_063276277.1">
    <property type="nucleotide sequence ID" value="NZ_LQMT02000005.1"/>
</dbReference>
<name>A0A1W2M312_9PSEU</name>
<dbReference type="PROSITE" id="PS50075">
    <property type="entry name" value="CARRIER"/>
    <property type="match status" value="1"/>
</dbReference>
<dbReference type="PROSITE" id="PS00012">
    <property type="entry name" value="PHOSPHOPANTETHEINE"/>
    <property type="match status" value="1"/>
</dbReference>
<reference evidence="4 5" key="1">
    <citation type="submission" date="2016-12" db="EMBL/GenBank/DDBJ databases">
        <title>Amycolatopsis keratiniphila subsp. keratiniphila genome sequencing and assembly.</title>
        <authorList>
            <person name="Mayilraj S."/>
            <person name="Kaur N."/>
        </authorList>
    </citation>
    <scope>NUCLEOTIDE SEQUENCE [LARGE SCALE GENOMIC DNA]</scope>
    <source>
        <strain evidence="4 5">DSM 44409</strain>
    </source>
</reference>
<dbReference type="SUPFAM" id="SSF47336">
    <property type="entry name" value="ACP-like"/>
    <property type="match status" value="1"/>
</dbReference>
<sequence>MTAITLTDLRDVLIASVGEESDLAAYGEKLRTMPFEDLGYDSLALIETSAELRRRYGVSIPEDLAAQFTTPGELLEFVNEKLAS</sequence>
<dbReference type="GO" id="GO:0031177">
    <property type="term" value="F:phosphopantetheine binding"/>
    <property type="evidence" value="ECO:0007669"/>
    <property type="project" value="InterPro"/>
</dbReference>
<dbReference type="Pfam" id="PF00550">
    <property type="entry name" value="PP-binding"/>
    <property type="match status" value="1"/>
</dbReference>
<proteinExistence type="predicted"/>
<dbReference type="InterPro" id="IPR020806">
    <property type="entry name" value="PKS_PP-bd"/>
</dbReference>
<dbReference type="Gene3D" id="1.10.1200.10">
    <property type="entry name" value="ACP-like"/>
    <property type="match status" value="1"/>
</dbReference>